<feature type="compositionally biased region" description="Acidic residues" evidence="1">
    <location>
        <begin position="190"/>
        <end position="199"/>
    </location>
</feature>
<proteinExistence type="predicted"/>
<keyword evidence="3" id="KW-1185">Reference proteome</keyword>
<dbReference type="EMBL" id="ML977584">
    <property type="protein sequence ID" value="KAF2001182.1"/>
    <property type="molecule type" value="Genomic_DNA"/>
</dbReference>
<dbReference type="PANTHER" id="PTHR40642:SF1">
    <property type="entry name" value="YALI0F31295P"/>
    <property type="match status" value="1"/>
</dbReference>
<gene>
    <name evidence="2" type="ORF">P154DRAFT_173075</name>
</gene>
<accession>A0A6A5WHP8</accession>
<dbReference type="Proteomes" id="UP000799779">
    <property type="component" value="Unassembled WGS sequence"/>
</dbReference>
<evidence type="ECO:0000313" key="2">
    <source>
        <dbReference type="EMBL" id="KAF2001182.1"/>
    </source>
</evidence>
<dbReference type="PANTHER" id="PTHR40642">
    <property type="entry name" value="YALI0F31295P"/>
    <property type="match status" value="1"/>
</dbReference>
<sequence length="221" mass="25415">MALPIPTVTPVGTFLLPYGIVLILQDDLRNFHATHFPGQSFPPLPTSFAHDPVEDLNETYDEGDDGLGYYEDGVKRTLTDNEIAYMRNKEIREIFEERRRQKHHSLSTEPEASKSEMSIHPSKSVSDGEASSTSNTPSNNPIPPEQWTKVSQRTKSKAKRKNVKQRRLRRERLQDMKKKKANGVKRDEEMRENDESDEWDPWHQANGPDVQKDSPAIDLDY</sequence>
<feature type="region of interest" description="Disordered" evidence="1">
    <location>
        <begin position="96"/>
        <end position="221"/>
    </location>
</feature>
<feature type="region of interest" description="Disordered" evidence="1">
    <location>
        <begin position="43"/>
        <end position="67"/>
    </location>
</feature>
<name>A0A6A5WHP8_9PLEO</name>
<evidence type="ECO:0000256" key="1">
    <source>
        <dbReference type="SAM" id="MobiDB-lite"/>
    </source>
</evidence>
<feature type="compositionally biased region" description="Basic residues" evidence="1">
    <location>
        <begin position="152"/>
        <end position="170"/>
    </location>
</feature>
<dbReference type="OrthoDB" id="5422320at2759"/>
<evidence type="ECO:0000313" key="3">
    <source>
        <dbReference type="Proteomes" id="UP000799779"/>
    </source>
</evidence>
<dbReference type="InterPro" id="IPR024526">
    <property type="entry name" value="DUF3807"/>
</dbReference>
<feature type="compositionally biased region" description="Acidic residues" evidence="1">
    <location>
        <begin position="54"/>
        <end position="65"/>
    </location>
</feature>
<reference evidence="2" key="1">
    <citation type="journal article" date="2020" name="Stud. Mycol.">
        <title>101 Dothideomycetes genomes: a test case for predicting lifestyles and emergence of pathogens.</title>
        <authorList>
            <person name="Haridas S."/>
            <person name="Albert R."/>
            <person name="Binder M."/>
            <person name="Bloem J."/>
            <person name="Labutti K."/>
            <person name="Salamov A."/>
            <person name="Andreopoulos B."/>
            <person name="Baker S."/>
            <person name="Barry K."/>
            <person name="Bills G."/>
            <person name="Bluhm B."/>
            <person name="Cannon C."/>
            <person name="Castanera R."/>
            <person name="Culley D."/>
            <person name="Daum C."/>
            <person name="Ezra D."/>
            <person name="Gonzalez J."/>
            <person name="Henrissat B."/>
            <person name="Kuo A."/>
            <person name="Liang C."/>
            <person name="Lipzen A."/>
            <person name="Lutzoni F."/>
            <person name="Magnuson J."/>
            <person name="Mondo S."/>
            <person name="Nolan M."/>
            <person name="Ohm R."/>
            <person name="Pangilinan J."/>
            <person name="Park H.-J."/>
            <person name="Ramirez L."/>
            <person name="Alfaro M."/>
            <person name="Sun H."/>
            <person name="Tritt A."/>
            <person name="Yoshinaga Y."/>
            <person name="Zwiers L.-H."/>
            <person name="Turgeon B."/>
            <person name="Goodwin S."/>
            <person name="Spatafora J."/>
            <person name="Crous P."/>
            <person name="Grigoriev I."/>
        </authorList>
    </citation>
    <scope>NUCLEOTIDE SEQUENCE</scope>
    <source>
        <strain evidence="2">CBS 123094</strain>
    </source>
</reference>
<organism evidence="2 3">
    <name type="scientific">Amniculicola lignicola CBS 123094</name>
    <dbReference type="NCBI Taxonomy" id="1392246"/>
    <lineage>
        <taxon>Eukaryota</taxon>
        <taxon>Fungi</taxon>
        <taxon>Dikarya</taxon>
        <taxon>Ascomycota</taxon>
        <taxon>Pezizomycotina</taxon>
        <taxon>Dothideomycetes</taxon>
        <taxon>Pleosporomycetidae</taxon>
        <taxon>Pleosporales</taxon>
        <taxon>Amniculicolaceae</taxon>
        <taxon>Amniculicola</taxon>
    </lineage>
</organism>
<protein>
    <submittedName>
        <fullName evidence="2">Uncharacterized protein</fullName>
    </submittedName>
</protein>
<dbReference type="Pfam" id="PF12720">
    <property type="entry name" value="DUF3807"/>
    <property type="match status" value="1"/>
</dbReference>
<dbReference type="AlphaFoldDB" id="A0A6A5WHP8"/>